<accession>A0ACC2TR76</accession>
<gene>
    <name evidence="1" type="ORF">DSO57_1020891</name>
</gene>
<protein>
    <submittedName>
        <fullName evidence="1">Uncharacterized protein</fullName>
    </submittedName>
</protein>
<organism evidence="1 2">
    <name type="scientific">Entomophthora muscae</name>
    <dbReference type="NCBI Taxonomy" id="34485"/>
    <lineage>
        <taxon>Eukaryota</taxon>
        <taxon>Fungi</taxon>
        <taxon>Fungi incertae sedis</taxon>
        <taxon>Zoopagomycota</taxon>
        <taxon>Entomophthoromycotina</taxon>
        <taxon>Entomophthoromycetes</taxon>
        <taxon>Entomophthorales</taxon>
        <taxon>Entomophthoraceae</taxon>
        <taxon>Entomophthora</taxon>
    </lineage>
</organism>
<name>A0ACC2TR76_9FUNG</name>
<sequence length="160" mass="17451">MHNPANHFVRAPNSWLLSHYVSYFKRHIADINHLSLRLLENFEACKAADPVASPALKEALRFSLINRVHGIIGRDDALPQSRSSLKSTLADHSLLTYVPDAMEPASAEKWLPQLLSPRLLLLLPPRPYSAPVTKPASAPSVATPPANVPVTASAPPLTQC</sequence>
<dbReference type="Proteomes" id="UP001165960">
    <property type="component" value="Unassembled WGS sequence"/>
</dbReference>
<proteinExistence type="predicted"/>
<keyword evidence="2" id="KW-1185">Reference proteome</keyword>
<evidence type="ECO:0000313" key="1">
    <source>
        <dbReference type="EMBL" id="KAJ9076995.1"/>
    </source>
</evidence>
<reference evidence="1" key="1">
    <citation type="submission" date="2022-04" db="EMBL/GenBank/DDBJ databases">
        <title>Genome of the entomopathogenic fungus Entomophthora muscae.</title>
        <authorList>
            <person name="Elya C."/>
            <person name="Lovett B.R."/>
            <person name="Lee E."/>
            <person name="Macias A.M."/>
            <person name="Hajek A.E."/>
            <person name="De Bivort B.L."/>
            <person name="Kasson M.T."/>
            <person name="De Fine Licht H.H."/>
            <person name="Stajich J.E."/>
        </authorList>
    </citation>
    <scope>NUCLEOTIDE SEQUENCE</scope>
    <source>
        <strain evidence="1">Berkeley</strain>
    </source>
</reference>
<evidence type="ECO:0000313" key="2">
    <source>
        <dbReference type="Proteomes" id="UP001165960"/>
    </source>
</evidence>
<dbReference type="EMBL" id="QTSX02002229">
    <property type="protein sequence ID" value="KAJ9076995.1"/>
    <property type="molecule type" value="Genomic_DNA"/>
</dbReference>
<comment type="caution">
    <text evidence="1">The sequence shown here is derived from an EMBL/GenBank/DDBJ whole genome shotgun (WGS) entry which is preliminary data.</text>
</comment>